<evidence type="ECO:0000256" key="1">
    <source>
        <dbReference type="SAM" id="MobiDB-lite"/>
    </source>
</evidence>
<organism evidence="2 3">
    <name type="scientific">Trichoderma simmonsii</name>
    <dbReference type="NCBI Taxonomy" id="1491479"/>
    <lineage>
        <taxon>Eukaryota</taxon>
        <taxon>Fungi</taxon>
        <taxon>Dikarya</taxon>
        <taxon>Ascomycota</taxon>
        <taxon>Pezizomycotina</taxon>
        <taxon>Sordariomycetes</taxon>
        <taxon>Hypocreomycetidae</taxon>
        <taxon>Hypocreales</taxon>
        <taxon>Hypocreaceae</taxon>
        <taxon>Trichoderma</taxon>
    </lineage>
</organism>
<protein>
    <submittedName>
        <fullName evidence="2">Uncharacterized protein</fullName>
    </submittedName>
</protein>
<gene>
    <name evidence="2" type="ORF">H0G86_000873</name>
</gene>
<dbReference type="AlphaFoldDB" id="A0A8G0PEE2"/>
<evidence type="ECO:0000313" key="2">
    <source>
        <dbReference type="EMBL" id="QYS93498.1"/>
    </source>
</evidence>
<proteinExistence type="predicted"/>
<evidence type="ECO:0000313" key="3">
    <source>
        <dbReference type="Proteomes" id="UP000826661"/>
    </source>
</evidence>
<name>A0A8G0PEE2_9HYPO</name>
<feature type="compositionally biased region" description="Basic and acidic residues" evidence="1">
    <location>
        <begin position="93"/>
        <end position="116"/>
    </location>
</feature>
<feature type="region of interest" description="Disordered" evidence="1">
    <location>
        <begin position="92"/>
        <end position="116"/>
    </location>
</feature>
<keyword evidence="3" id="KW-1185">Reference proteome</keyword>
<reference evidence="2 3" key="1">
    <citation type="journal article" date="2021" name="BMC Genomics">
        <title>Telomere-to-telomere genome assembly of asparaginase-producing Trichoderma simmonsii.</title>
        <authorList>
            <person name="Chung D."/>
            <person name="Kwon Y.M."/>
            <person name="Yang Y."/>
        </authorList>
    </citation>
    <scope>NUCLEOTIDE SEQUENCE [LARGE SCALE GENOMIC DNA]</scope>
    <source>
        <strain evidence="2 3">GH-Sj1</strain>
    </source>
</reference>
<accession>A0A8G0PEE2</accession>
<dbReference type="Proteomes" id="UP000826661">
    <property type="component" value="Chromosome I"/>
</dbReference>
<dbReference type="EMBL" id="CP075864">
    <property type="protein sequence ID" value="QYS93498.1"/>
    <property type="molecule type" value="Genomic_DNA"/>
</dbReference>
<sequence length="116" mass="12985">MCLKNEVVLSIIHSFFIVMCRQCKYNCLKRKIQTEKTRIDSTPTSLHYALLTCLSLQSVKMGTFAALVRESLFLGINQCPLKLCNSCGPAAAKTKEREREARVDSQDGTKKGKGEI</sequence>